<dbReference type="GO" id="GO:0051539">
    <property type="term" value="F:4 iron, 4 sulfur cluster binding"/>
    <property type="evidence" value="ECO:0007669"/>
    <property type="project" value="UniProtKB-KW"/>
</dbReference>
<dbReference type="Gene3D" id="3.20.20.70">
    <property type="entry name" value="Aldolase class I"/>
    <property type="match status" value="1"/>
</dbReference>
<geneLocation type="plastid" evidence="9"/>
<dbReference type="PANTHER" id="PTHR42836:SF1">
    <property type="entry name" value="7-CARBOXY-7-DEAZAGUANINE SYNTHASE"/>
    <property type="match status" value="1"/>
</dbReference>
<dbReference type="InterPro" id="IPR058240">
    <property type="entry name" value="rSAM_sf"/>
</dbReference>
<keyword evidence="5" id="KW-0408">Iron</keyword>
<name>A0A1L5YBT8_9EUKA</name>
<dbReference type="SUPFAM" id="SSF102114">
    <property type="entry name" value="Radical SAM enzymes"/>
    <property type="match status" value="1"/>
</dbReference>
<evidence type="ECO:0000256" key="7">
    <source>
        <dbReference type="ARBA" id="ARBA00023239"/>
    </source>
</evidence>
<dbReference type="InterPro" id="IPR013785">
    <property type="entry name" value="Aldolase_TIM"/>
</dbReference>
<dbReference type="AlphaFoldDB" id="A0A1L5YBT8"/>
<dbReference type="GO" id="GO:0016829">
    <property type="term" value="F:lyase activity"/>
    <property type="evidence" value="ECO:0007669"/>
    <property type="project" value="UniProtKB-KW"/>
</dbReference>
<dbReference type="PANTHER" id="PTHR42836">
    <property type="entry name" value="7-CARBOXY-7-DEAZAGUANINE SYNTHASE"/>
    <property type="match status" value="1"/>
</dbReference>
<evidence type="ECO:0000256" key="2">
    <source>
        <dbReference type="ARBA" id="ARBA00022691"/>
    </source>
</evidence>
<keyword evidence="6" id="KW-0411">Iron-sulfur</keyword>
<keyword evidence="7" id="KW-0456">Lyase</keyword>
<reference evidence="9" key="1">
    <citation type="journal article" date="2017" name="Protist">
        <title>Diversity of the Photosynthetic Paulinella Species, with the Description of Paulinella micropora sp. nov. and the Chromatophore Genome Sequence for strain KR01.</title>
        <authorList>
            <person name="Lhee D."/>
            <person name="Yang E.C."/>
            <person name="Kim J.I."/>
            <person name="Nakayama T."/>
            <person name="Zuccarello G."/>
            <person name="Andersen R.A."/>
            <person name="Yoon H.S."/>
        </authorList>
    </citation>
    <scope>NUCLEOTIDE SEQUENCE</scope>
    <source>
        <strain evidence="9">KR01</strain>
    </source>
</reference>
<dbReference type="GO" id="GO:0046872">
    <property type="term" value="F:metal ion binding"/>
    <property type="evidence" value="ECO:0007669"/>
    <property type="project" value="UniProtKB-KW"/>
</dbReference>
<dbReference type="HAMAP" id="MF_00917">
    <property type="entry name" value="QueE"/>
    <property type="match status" value="1"/>
</dbReference>
<dbReference type="InterPro" id="IPR007197">
    <property type="entry name" value="rSAM"/>
</dbReference>
<feature type="domain" description="Radical SAM core" evidence="8">
    <location>
        <begin position="22"/>
        <end position="207"/>
    </location>
</feature>
<dbReference type="InterPro" id="IPR024924">
    <property type="entry name" value="7-CO-7-deazaguanine_synth-like"/>
</dbReference>
<dbReference type="EMBL" id="KX897545">
    <property type="protein sequence ID" value="APP88167.1"/>
    <property type="molecule type" value="Genomic_DNA"/>
</dbReference>
<keyword evidence="4" id="KW-0460">Magnesium</keyword>
<sequence length="207" mass="23368">MLNKLILPIVETFHSLQGEGAHTGRSAFFIRLAGCSVACSWCDTKYSWPISTKSWRSLDNIVYEAIVAQQEGAAFIVITGGEPLHHSLKDLCHRLAHSKLPIHLETSGVDPLTGKFDWITLSPKRHKPPKLEILRACNEVKVIIHETTDLLFANSITRLTNDFVSPPLLYLQPGWDNIGGYKLAVDFVRRNPNWHLSLQTHKWLGVR</sequence>
<keyword evidence="9" id="KW-0934">Plastid</keyword>
<evidence type="ECO:0000256" key="4">
    <source>
        <dbReference type="ARBA" id="ARBA00022842"/>
    </source>
</evidence>
<accession>A0A1L5YBT8</accession>
<evidence type="ECO:0000259" key="8">
    <source>
        <dbReference type="PROSITE" id="PS51918"/>
    </source>
</evidence>
<evidence type="ECO:0000256" key="1">
    <source>
        <dbReference type="ARBA" id="ARBA00022485"/>
    </source>
</evidence>
<organism evidence="9">
    <name type="scientific">Paulinella micropora</name>
    <dbReference type="NCBI Taxonomy" id="1928728"/>
    <lineage>
        <taxon>Eukaryota</taxon>
        <taxon>Sar</taxon>
        <taxon>Rhizaria</taxon>
        <taxon>Cercozoa</taxon>
        <taxon>Imbricatea</taxon>
        <taxon>Silicofilosea</taxon>
        <taxon>Euglyphida</taxon>
        <taxon>Paulinellidae</taxon>
        <taxon>Paulinella</taxon>
    </lineage>
</organism>
<evidence type="ECO:0000256" key="5">
    <source>
        <dbReference type="ARBA" id="ARBA00023004"/>
    </source>
</evidence>
<dbReference type="PIRSF" id="PIRSF000370">
    <property type="entry name" value="QueE"/>
    <property type="match status" value="1"/>
</dbReference>
<proteinExistence type="inferred from homology"/>
<evidence type="ECO:0000256" key="3">
    <source>
        <dbReference type="ARBA" id="ARBA00022723"/>
    </source>
</evidence>
<dbReference type="PROSITE" id="PS51918">
    <property type="entry name" value="RADICAL_SAM"/>
    <property type="match status" value="1"/>
</dbReference>
<gene>
    <name evidence="9" type="ORF">PCKR_381</name>
</gene>
<evidence type="ECO:0000313" key="9">
    <source>
        <dbReference type="EMBL" id="APP88167.1"/>
    </source>
</evidence>
<keyword evidence="1" id="KW-0004">4Fe-4S</keyword>
<keyword evidence="2" id="KW-0949">S-adenosyl-L-methionine</keyword>
<dbReference type="Pfam" id="PF04055">
    <property type="entry name" value="Radical_SAM"/>
    <property type="match status" value="1"/>
</dbReference>
<keyword evidence="3" id="KW-0479">Metal-binding</keyword>
<dbReference type="SFLD" id="SFLDS00029">
    <property type="entry name" value="Radical_SAM"/>
    <property type="match status" value="1"/>
</dbReference>
<evidence type="ECO:0000256" key="6">
    <source>
        <dbReference type="ARBA" id="ARBA00023014"/>
    </source>
</evidence>
<protein>
    <submittedName>
        <fullName evidence="9">7-carboxy-7-deazaguanine synthase</fullName>
    </submittedName>
</protein>